<evidence type="ECO:0000256" key="1">
    <source>
        <dbReference type="SAM" id="MobiDB-lite"/>
    </source>
</evidence>
<reference evidence="4 5" key="1">
    <citation type="submission" date="2023-01" db="EMBL/GenBank/DDBJ databases">
        <title>Analysis of 21 Apiospora genomes using comparative genomics revels a genus with tremendous synthesis potential of carbohydrate active enzymes and secondary metabolites.</title>
        <authorList>
            <person name="Sorensen T."/>
        </authorList>
    </citation>
    <scope>NUCLEOTIDE SEQUENCE [LARGE SCALE GENOMIC DNA]</scope>
    <source>
        <strain evidence="4 5">CBS 20057</strain>
    </source>
</reference>
<feature type="compositionally biased region" description="Basic and acidic residues" evidence="1">
    <location>
        <begin position="400"/>
        <end position="413"/>
    </location>
</feature>
<accession>A0ABR1R0Y8</accession>
<feature type="region of interest" description="Disordered" evidence="1">
    <location>
        <begin position="23"/>
        <end position="52"/>
    </location>
</feature>
<feature type="signal peptide" evidence="3">
    <location>
        <begin position="1"/>
        <end position="19"/>
    </location>
</feature>
<sequence>MRYLNSTSAVALLATAATALPNNLRPRQTDAPAAPDSKNLQPWVTVGDDGKPSTVTPVQTTVDGKSTVVSAAPNDLTATVFTSYSEAAAHTRTGTVPAAPTATGTDGQGSFLKCSKPRDSNKDPFCQPLPWDVQEYRPGNTYYFTWDTTWFKNPNTTIKIQGDYINDTTGDVSTTLQAFESGSTIIASWGYWAWTTDRSMLQKQHAVNISISMGALKPGGQIQGPDLIRGPRILLSDAPVPKPKPVPSPAGPALYIGLPVIFGFALLCIFGVCVWNARHRKIELGNIMSRGGRHGYGINKSARGRMGLGGKSSREKKAAERVQLMERELAADGTAVYHDLDDDAPQVQVGGVHHLPPLEHPGRPRRDSDALGSLAGTPTENRQMNFQNPAAAGEAGRPNAFRDELKRQDGERF</sequence>
<feature type="chain" id="PRO_5046576484" description="Neprosin domain-containing protein" evidence="3">
    <location>
        <begin position="20"/>
        <end position="413"/>
    </location>
</feature>
<evidence type="ECO:0008006" key="6">
    <source>
        <dbReference type="Google" id="ProtNLM"/>
    </source>
</evidence>
<evidence type="ECO:0000313" key="4">
    <source>
        <dbReference type="EMBL" id="KAK7994409.1"/>
    </source>
</evidence>
<keyword evidence="2" id="KW-1133">Transmembrane helix</keyword>
<keyword evidence="2" id="KW-0812">Transmembrane</keyword>
<protein>
    <recommendedName>
        <fullName evidence="6">Neprosin domain-containing protein</fullName>
    </recommendedName>
</protein>
<dbReference type="InterPro" id="IPR028000">
    <property type="entry name" value="Pma1"/>
</dbReference>
<dbReference type="EMBL" id="JAQQWI010000024">
    <property type="protein sequence ID" value="KAK7994409.1"/>
    <property type="molecule type" value="Genomic_DNA"/>
</dbReference>
<organism evidence="4 5">
    <name type="scientific">Apiospora marii</name>
    <dbReference type="NCBI Taxonomy" id="335849"/>
    <lineage>
        <taxon>Eukaryota</taxon>
        <taxon>Fungi</taxon>
        <taxon>Dikarya</taxon>
        <taxon>Ascomycota</taxon>
        <taxon>Pezizomycotina</taxon>
        <taxon>Sordariomycetes</taxon>
        <taxon>Xylariomycetidae</taxon>
        <taxon>Amphisphaeriales</taxon>
        <taxon>Apiosporaceae</taxon>
        <taxon>Apiospora</taxon>
    </lineage>
</organism>
<evidence type="ECO:0000313" key="5">
    <source>
        <dbReference type="Proteomes" id="UP001396898"/>
    </source>
</evidence>
<feature type="transmembrane region" description="Helical" evidence="2">
    <location>
        <begin position="253"/>
        <end position="275"/>
    </location>
</feature>
<evidence type="ECO:0000256" key="2">
    <source>
        <dbReference type="SAM" id="Phobius"/>
    </source>
</evidence>
<evidence type="ECO:0000256" key="3">
    <source>
        <dbReference type="SAM" id="SignalP"/>
    </source>
</evidence>
<keyword evidence="2" id="KW-0472">Membrane</keyword>
<keyword evidence="3" id="KW-0732">Signal</keyword>
<comment type="caution">
    <text evidence="4">The sequence shown here is derived from an EMBL/GenBank/DDBJ whole genome shotgun (WGS) entry which is preliminary data.</text>
</comment>
<gene>
    <name evidence="4" type="ORF">PG991_015997</name>
</gene>
<feature type="region of interest" description="Disordered" evidence="1">
    <location>
        <begin position="353"/>
        <end position="413"/>
    </location>
</feature>
<feature type="compositionally biased region" description="Basic and acidic residues" evidence="1">
    <location>
        <begin position="356"/>
        <end position="369"/>
    </location>
</feature>
<dbReference type="Pfam" id="PF14610">
    <property type="entry name" value="Psg1"/>
    <property type="match status" value="1"/>
</dbReference>
<name>A0ABR1R0Y8_9PEZI</name>
<dbReference type="Proteomes" id="UP001396898">
    <property type="component" value="Unassembled WGS sequence"/>
</dbReference>
<keyword evidence="5" id="KW-1185">Reference proteome</keyword>
<feature type="compositionally biased region" description="Polar residues" evidence="1">
    <location>
        <begin position="376"/>
        <end position="388"/>
    </location>
</feature>
<proteinExistence type="predicted"/>